<dbReference type="EMBL" id="DSFE01000074">
    <property type="protein sequence ID" value="HEU97871.1"/>
    <property type="molecule type" value="Genomic_DNA"/>
</dbReference>
<dbReference type="Gene3D" id="3.40.50.10580">
    <property type="entry name" value="ATPase, V1 complex, subunit F"/>
    <property type="match status" value="1"/>
</dbReference>
<accession>A0A7C2YJT3</accession>
<protein>
    <recommendedName>
        <fullName evidence="5">V-type ATP synthase subunit F</fullName>
    </recommendedName>
</protein>
<dbReference type="Proteomes" id="UP000885664">
    <property type="component" value="Unassembled WGS sequence"/>
</dbReference>
<sequence length="105" mass="11568">MSLDPKEGKVVVIGNADIVAMYKSLGCLGEVQRNPIEALKLIDAYANRNDISLILVEKDLGEVIAEDIDKIRKRTGKIIFLLPSPRTEFAPSNMRELVLKALGFG</sequence>
<evidence type="ECO:0000256" key="3">
    <source>
        <dbReference type="ARBA" id="ARBA00023065"/>
    </source>
</evidence>
<reference evidence="4" key="1">
    <citation type="journal article" date="2020" name="mSystems">
        <title>Genome- and Community-Level Interaction Insights into Carbon Utilization and Element Cycling Functions of Hydrothermarchaeota in Hydrothermal Sediment.</title>
        <authorList>
            <person name="Zhou Z."/>
            <person name="Liu Y."/>
            <person name="Xu W."/>
            <person name="Pan J."/>
            <person name="Luo Z.H."/>
            <person name="Li M."/>
        </authorList>
    </citation>
    <scope>NUCLEOTIDE SEQUENCE [LARGE SCALE GENOMIC DNA]</scope>
    <source>
        <strain evidence="4">SpSt-1259</strain>
    </source>
</reference>
<dbReference type="SUPFAM" id="SSF159468">
    <property type="entry name" value="AtpF-like"/>
    <property type="match status" value="1"/>
</dbReference>
<comment type="caution">
    <text evidence="4">The sequence shown here is derived from an EMBL/GenBank/DDBJ whole genome shotgun (WGS) entry which is preliminary data.</text>
</comment>
<dbReference type="GO" id="GO:0046961">
    <property type="term" value="F:proton-transporting ATPase activity, rotational mechanism"/>
    <property type="evidence" value="ECO:0007669"/>
    <property type="project" value="InterPro"/>
</dbReference>
<evidence type="ECO:0008006" key="5">
    <source>
        <dbReference type="Google" id="ProtNLM"/>
    </source>
</evidence>
<comment type="similarity">
    <text evidence="1">Belongs to the V-ATPase F subunit family.</text>
</comment>
<evidence type="ECO:0000256" key="1">
    <source>
        <dbReference type="ARBA" id="ARBA00010148"/>
    </source>
</evidence>
<gene>
    <name evidence="4" type="ORF">ENO36_03330</name>
</gene>
<organism evidence="4">
    <name type="scientific">Fervidicoccus fontis</name>
    <dbReference type="NCBI Taxonomy" id="683846"/>
    <lineage>
        <taxon>Archaea</taxon>
        <taxon>Thermoproteota</taxon>
        <taxon>Thermoprotei</taxon>
        <taxon>Fervidicoccales</taxon>
        <taxon>Fervidicoccaceae</taxon>
        <taxon>Fervidicoccus</taxon>
    </lineage>
</organism>
<dbReference type="Pfam" id="PF01990">
    <property type="entry name" value="ATP-synt_F"/>
    <property type="match status" value="1"/>
</dbReference>
<evidence type="ECO:0000313" key="4">
    <source>
        <dbReference type="EMBL" id="HEU97871.1"/>
    </source>
</evidence>
<keyword evidence="3" id="KW-0406">Ion transport</keyword>
<name>A0A7C2YJT3_9CREN</name>
<keyword evidence="2" id="KW-0813">Transport</keyword>
<dbReference type="InterPro" id="IPR036906">
    <property type="entry name" value="ATPase_V1_fsu_sf"/>
</dbReference>
<proteinExistence type="inferred from homology"/>
<dbReference type="AlphaFoldDB" id="A0A7C2YJT3"/>
<dbReference type="InterPro" id="IPR008218">
    <property type="entry name" value="ATPase_V1-cplx_f_g_su"/>
</dbReference>
<evidence type="ECO:0000256" key="2">
    <source>
        <dbReference type="ARBA" id="ARBA00022448"/>
    </source>
</evidence>